<dbReference type="KEGG" id="lak:106155348"/>
<organism evidence="1 2">
    <name type="scientific">Lingula anatina</name>
    <name type="common">Brachiopod</name>
    <name type="synonym">Lingula unguis</name>
    <dbReference type="NCBI Taxonomy" id="7574"/>
    <lineage>
        <taxon>Eukaryota</taxon>
        <taxon>Metazoa</taxon>
        <taxon>Spiralia</taxon>
        <taxon>Lophotrochozoa</taxon>
        <taxon>Brachiopoda</taxon>
        <taxon>Linguliformea</taxon>
        <taxon>Lingulata</taxon>
        <taxon>Lingulida</taxon>
        <taxon>Linguloidea</taxon>
        <taxon>Lingulidae</taxon>
        <taxon>Lingula</taxon>
    </lineage>
</organism>
<dbReference type="OrthoDB" id="5987729at2759"/>
<dbReference type="GO" id="GO:0006044">
    <property type="term" value="P:N-acetylglucosamine metabolic process"/>
    <property type="evidence" value="ECO:0007669"/>
    <property type="project" value="TreeGrafter"/>
</dbReference>
<name>A0A2R2MRJ8_LINAN</name>
<gene>
    <name evidence="2" type="primary">LOC106155348</name>
</gene>
<dbReference type="PANTHER" id="PTHR10704">
    <property type="entry name" value="CARBOHYDRATE SULFOTRANSFERASE"/>
    <property type="match status" value="1"/>
</dbReference>
<dbReference type="GeneID" id="106155348"/>
<protein>
    <submittedName>
        <fullName evidence="2">Carbohydrate sulfotransferase 5-like</fullName>
    </submittedName>
</protein>
<evidence type="ECO:0000313" key="1">
    <source>
        <dbReference type="Proteomes" id="UP000085678"/>
    </source>
</evidence>
<dbReference type="Proteomes" id="UP000085678">
    <property type="component" value="Unplaced"/>
</dbReference>
<dbReference type="InParanoid" id="A0A2R2MRJ8"/>
<dbReference type="GO" id="GO:0006790">
    <property type="term" value="P:sulfur compound metabolic process"/>
    <property type="evidence" value="ECO:0007669"/>
    <property type="project" value="TreeGrafter"/>
</dbReference>
<dbReference type="Gene3D" id="3.40.50.300">
    <property type="entry name" value="P-loop containing nucleotide triphosphate hydrolases"/>
    <property type="match status" value="1"/>
</dbReference>
<keyword evidence="1" id="KW-1185">Reference proteome</keyword>
<dbReference type="SUPFAM" id="SSF52540">
    <property type="entry name" value="P-loop containing nucleoside triphosphate hydrolases"/>
    <property type="match status" value="1"/>
</dbReference>
<dbReference type="AlphaFoldDB" id="A0A2R2MRJ8"/>
<evidence type="ECO:0000313" key="2">
    <source>
        <dbReference type="RefSeq" id="XP_023932768.1"/>
    </source>
</evidence>
<dbReference type="Pfam" id="PF13469">
    <property type="entry name" value="Sulfotransfer_3"/>
    <property type="match status" value="1"/>
</dbReference>
<dbReference type="RefSeq" id="XP_023932768.1">
    <property type="nucleotide sequence ID" value="XM_024077000.1"/>
</dbReference>
<sequence>MEVAEKLLEKDPGIRIIHLIRDPRASLSSALSLGLNDPLESAANTLCFSMFRDIKKRKELERKFPGRVFQTRYEDLAERPTETLKRVYRNLDMPLPLPVKKALTKLVHGRRNLDSFGTVRKDSSATAHAWVKAISKSTAAKIDDVCSALYPWAGYKKFDLLS</sequence>
<proteinExistence type="predicted"/>
<dbReference type="PANTHER" id="PTHR10704:SF44">
    <property type="entry name" value="LD35051P-RELATED"/>
    <property type="match status" value="1"/>
</dbReference>
<dbReference type="InterPro" id="IPR051135">
    <property type="entry name" value="Gal/GlcNAc/GalNAc_ST"/>
</dbReference>
<dbReference type="GO" id="GO:0001517">
    <property type="term" value="F:N-acetylglucosamine 6-O-sulfotransferase activity"/>
    <property type="evidence" value="ECO:0007669"/>
    <property type="project" value="TreeGrafter"/>
</dbReference>
<accession>A0A2R2MRJ8</accession>
<dbReference type="InterPro" id="IPR027417">
    <property type="entry name" value="P-loop_NTPase"/>
</dbReference>
<reference evidence="2" key="1">
    <citation type="submission" date="2025-08" db="UniProtKB">
        <authorList>
            <consortium name="RefSeq"/>
        </authorList>
    </citation>
    <scope>IDENTIFICATION</scope>
    <source>
        <tissue evidence="2">Gonads</tissue>
    </source>
</reference>